<evidence type="ECO:0000313" key="1">
    <source>
        <dbReference type="EMBL" id="EFL52029.1"/>
    </source>
</evidence>
<gene>
    <name evidence="1" type="ORF">DesfrDRAFT_1198</name>
</gene>
<comment type="caution">
    <text evidence="1">The sequence shown here is derived from an EMBL/GenBank/DDBJ whole genome shotgun (WGS) entry which is preliminary data.</text>
</comment>
<organism evidence="1 2">
    <name type="scientific">Solidesulfovibrio fructosivorans JJ]</name>
    <dbReference type="NCBI Taxonomy" id="596151"/>
    <lineage>
        <taxon>Bacteria</taxon>
        <taxon>Pseudomonadati</taxon>
        <taxon>Thermodesulfobacteriota</taxon>
        <taxon>Desulfovibrionia</taxon>
        <taxon>Desulfovibrionales</taxon>
        <taxon>Desulfovibrionaceae</taxon>
        <taxon>Solidesulfovibrio</taxon>
    </lineage>
</organism>
<dbReference type="Proteomes" id="UP000006250">
    <property type="component" value="Unassembled WGS sequence"/>
</dbReference>
<evidence type="ECO:0000313" key="2">
    <source>
        <dbReference type="Proteomes" id="UP000006250"/>
    </source>
</evidence>
<keyword evidence="2" id="KW-1185">Reference proteome</keyword>
<protein>
    <submittedName>
        <fullName evidence="1">Uncharacterized protein</fullName>
    </submittedName>
</protein>
<dbReference type="AlphaFoldDB" id="E1JU99"/>
<proteinExistence type="predicted"/>
<reference evidence="1 2" key="1">
    <citation type="submission" date="2010-08" db="EMBL/GenBank/DDBJ databases">
        <title>The draft genome of Desulfovibrio fructosovorans JJ.</title>
        <authorList>
            <consortium name="US DOE Joint Genome Institute (JGI-PGF)"/>
            <person name="Lucas S."/>
            <person name="Copeland A."/>
            <person name="Lapidus A."/>
            <person name="Cheng J.-F."/>
            <person name="Bruce D."/>
            <person name="Goodwin L."/>
            <person name="Pitluck S."/>
            <person name="Land M.L."/>
            <person name="Hauser L."/>
            <person name="Chang Y.-J."/>
            <person name="Jeffries C."/>
            <person name="Wall J.D."/>
            <person name="Stahl D.A."/>
            <person name="Arkin A.P."/>
            <person name="Dehal P."/>
            <person name="Stolyar S.M."/>
            <person name="Hazen T.C."/>
            <person name="Woyke T.J."/>
        </authorList>
    </citation>
    <scope>NUCLEOTIDE SEQUENCE [LARGE SCALE GENOMIC DNA]</scope>
    <source>
        <strain evidence="1 2">JJ</strain>
    </source>
</reference>
<dbReference type="STRING" id="596151.DesfrDRAFT_1198"/>
<dbReference type="EMBL" id="AECZ01000006">
    <property type="protein sequence ID" value="EFL52029.1"/>
    <property type="molecule type" value="Genomic_DNA"/>
</dbReference>
<sequence>MTMPQAETYLAILTGRADTGNGRRIVPRRRGREA</sequence>
<accession>E1JU99</accession>
<name>E1JU99_SOLFR</name>